<dbReference type="EMBL" id="ACYY01000016">
    <property type="protein sequence ID" value="EEW24613.1"/>
    <property type="molecule type" value="Genomic_DNA"/>
</dbReference>
<evidence type="ECO:0000313" key="1">
    <source>
        <dbReference type="EMBL" id="EEW24613.1"/>
    </source>
</evidence>
<reference evidence="1 2" key="1">
    <citation type="submission" date="2009-08" db="EMBL/GenBank/DDBJ databases">
        <title>The draft genome of Rhodobacter sp. SW2.</title>
        <authorList>
            <consortium name="US DOE Joint Genome Institute (JGI-PGF)"/>
            <person name="Lucas S."/>
            <person name="Copeland A."/>
            <person name="Lapidus A."/>
            <person name="Glavina del Rio T."/>
            <person name="Tice H."/>
            <person name="Bruce D."/>
            <person name="Goodwin L."/>
            <person name="Pitluck S."/>
            <person name="Larimer F."/>
            <person name="Land M.L."/>
            <person name="Hauser L."/>
            <person name="Emerson D."/>
        </authorList>
    </citation>
    <scope>NUCLEOTIDE SEQUENCE [LARGE SCALE GENOMIC DNA]</scope>
    <source>
        <strain evidence="1 2">SW2</strain>
    </source>
</reference>
<keyword evidence="2" id="KW-1185">Reference proteome</keyword>
<gene>
    <name evidence="1" type="ORF">Rsw2DRAFT_2401</name>
</gene>
<dbReference type="STRING" id="371731.Rsw2DRAFT_2401"/>
<accession>C8S2X3</accession>
<comment type="caution">
    <text evidence="1">The sequence shown here is derived from an EMBL/GenBank/DDBJ whole genome shotgun (WGS) entry which is preliminary data.</text>
</comment>
<evidence type="ECO:0000313" key="2">
    <source>
        <dbReference type="Proteomes" id="UP000010121"/>
    </source>
</evidence>
<protein>
    <submittedName>
        <fullName evidence="1">Uncharacterized protein</fullName>
    </submittedName>
</protein>
<name>C8S2X3_9RHOB</name>
<sequence length="67" mass="7327">MSERCTFYRTEIKVLRANAHRPGQREFAPQRVAVPFCTHAASIAPKGSDKPLDCGGDLGKCPIADKL</sequence>
<dbReference type="RefSeq" id="WP_008031326.1">
    <property type="nucleotide sequence ID" value="NZ_ACYY01000016.1"/>
</dbReference>
<dbReference type="Proteomes" id="UP000010121">
    <property type="component" value="Unassembled WGS sequence"/>
</dbReference>
<dbReference type="AlphaFoldDB" id="C8S2X3"/>
<organism evidence="1 2">
    <name type="scientific">Rhodobacter ferrooxidans</name>
    <dbReference type="NCBI Taxonomy" id="371731"/>
    <lineage>
        <taxon>Bacteria</taxon>
        <taxon>Pseudomonadati</taxon>
        <taxon>Pseudomonadota</taxon>
        <taxon>Alphaproteobacteria</taxon>
        <taxon>Rhodobacterales</taxon>
        <taxon>Rhodobacter group</taxon>
        <taxon>Rhodobacter</taxon>
    </lineage>
</organism>
<proteinExistence type="predicted"/>